<dbReference type="FunCoup" id="A0A3G9JXT8">
    <property type="interactions" value="406"/>
</dbReference>
<dbReference type="KEGG" id="ebm:SG0102_25480"/>
<dbReference type="InterPro" id="IPR015421">
    <property type="entry name" value="PyrdxlP-dep_Trfase_major"/>
</dbReference>
<dbReference type="PANTHER" id="PTHR11986">
    <property type="entry name" value="AMINOTRANSFERASE CLASS III"/>
    <property type="match status" value="1"/>
</dbReference>
<dbReference type="Proteomes" id="UP000268059">
    <property type="component" value="Chromosome"/>
</dbReference>
<comment type="subcellular location">
    <subcellularLocation>
        <location evidence="5">Cytoplasm</location>
    </subcellularLocation>
</comment>
<evidence type="ECO:0000256" key="1">
    <source>
        <dbReference type="ARBA" id="ARBA00022576"/>
    </source>
</evidence>
<dbReference type="AlphaFoldDB" id="A0A3G9JXT8"/>
<feature type="binding site" evidence="5">
    <location>
        <position position="138"/>
    </location>
    <ligand>
        <name>N(2)-acetyl-L-ornithine</name>
        <dbReference type="ChEBI" id="CHEBI:57805"/>
    </ligand>
</feature>
<name>A0A3G9JXT8_9FIRM</name>
<keyword evidence="7" id="KW-1185">Reference proteome</keyword>
<sequence>MNYYEQGEKYFLHAYGRQKIVLDHGQGVELYDTDGKRYLDFYSGIGVNSFGYGYPKYTQALHAQIDKLMHVSNYFYTPIATEAAKKVVEATKLSQVFFANSGAEAIEGALKLARKAYFMKHGKADSEIISFHSSFHGRTTGAVKLTGNAHYQEAFGPLMNDVKYATLNDLTSVKALLTDKTAAIIVEPIQGEGGVNPCTKEFLQGLRVLCDEHDLCLILDEVQCGMGRTGYLFTYEYYDVKPDIVCLAKGLGSGVPVGAFVANEKYAQAMEPGDHGSTYGGNPFVCAAVSTVFDIIAEDHILENVKEVSAYLEKQLDALTNEFDCVEGHRGLGFMQGLVLNKPAGAVVNEMIAHGVIVITAGTNVVRMLPPLITTKENVDEAMRVFRDVLSMQ</sequence>
<dbReference type="HAMAP" id="MF_01107">
    <property type="entry name" value="ArgD_aminotrans_3"/>
    <property type="match status" value="1"/>
</dbReference>
<dbReference type="InterPro" id="IPR015424">
    <property type="entry name" value="PyrdxlP-dep_Trfase"/>
</dbReference>
<dbReference type="OrthoDB" id="9807885at2"/>
<dbReference type="Gene3D" id="3.90.1150.10">
    <property type="entry name" value="Aspartate Aminotransferase, domain 1"/>
    <property type="match status" value="1"/>
</dbReference>
<feature type="binding site" evidence="5">
    <location>
        <begin position="220"/>
        <end position="223"/>
    </location>
    <ligand>
        <name>pyridoxal 5'-phosphate</name>
        <dbReference type="ChEBI" id="CHEBI:597326"/>
    </ligand>
</feature>
<evidence type="ECO:0000313" key="6">
    <source>
        <dbReference type="EMBL" id="BBH27614.1"/>
    </source>
</evidence>
<comment type="similarity">
    <text evidence="5">Belongs to the class-III pyridoxal-phosphate-dependent aminotransferase family. ArgD subfamily.</text>
</comment>
<dbReference type="SUPFAM" id="SSF53383">
    <property type="entry name" value="PLP-dependent transferases"/>
    <property type="match status" value="1"/>
</dbReference>
<feature type="binding site" evidence="5">
    <location>
        <position position="277"/>
    </location>
    <ligand>
        <name>N(2)-acetyl-L-ornithine</name>
        <dbReference type="ChEBI" id="CHEBI:57805"/>
    </ligand>
</feature>
<comment type="catalytic activity">
    <reaction evidence="5">
        <text>N(2)-acetyl-L-ornithine + 2-oxoglutarate = N-acetyl-L-glutamate 5-semialdehyde + L-glutamate</text>
        <dbReference type="Rhea" id="RHEA:18049"/>
        <dbReference type="ChEBI" id="CHEBI:16810"/>
        <dbReference type="ChEBI" id="CHEBI:29123"/>
        <dbReference type="ChEBI" id="CHEBI:29985"/>
        <dbReference type="ChEBI" id="CHEBI:57805"/>
        <dbReference type="EC" id="2.6.1.11"/>
    </reaction>
</comment>
<dbReference type="InParanoid" id="A0A3G9JXT8"/>
<dbReference type="PROSITE" id="PS00600">
    <property type="entry name" value="AA_TRANSFER_CLASS_3"/>
    <property type="match status" value="1"/>
</dbReference>
<accession>A0A3G9JXT8</accession>
<dbReference type="GO" id="GO:0003992">
    <property type="term" value="F:N2-acetyl-L-ornithine:2-oxoglutarate 5-aminotransferase activity"/>
    <property type="evidence" value="ECO:0007669"/>
    <property type="project" value="UniProtKB-UniRule"/>
</dbReference>
<dbReference type="Gene3D" id="3.40.640.10">
    <property type="entry name" value="Type I PLP-dependent aspartate aminotransferase-like (Major domain)"/>
    <property type="match status" value="1"/>
</dbReference>
<dbReference type="CDD" id="cd00610">
    <property type="entry name" value="OAT_like"/>
    <property type="match status" value="1"/>
</dbReference>
<evidence type="ECO:0000256" key="4">
    <source>
        <dbReference type="ARBA" id="ARBA00022898"/>
    </source>
</evidence>
<dbReference type="InterPro" id="IPR050103">
    <property type="entry name" value="Class-III_PLP-dep_AT"/>
</dbReference>
<keyword evidence="4 5" id="KW-0663">Pyridoxal phosphate</keyword>
<dbReference type="InterPro" id="IPR004636">
    <property type="entry name" value="AcOrn/SuccOrn_fam"/>
</dbReference>
<dbReference type="InterPro" id="IPR015422">
    <property type="entry name" value="PyrdxlP-dep_Trfase_small"/>
</dbReference>
<feature type="binding site" evidence="5">
    <location>
        <begin position="102"/>
        <end position="103"/>
    </location>
    <ligand>
        <name>pyridoxal 5'-phosphate</name>
        <dbReference type="ChEBI" id="CHEBI:597326"/>
    </ligand>
</feature>
<dbReference type="UniPathway" id="UPA00068">
    <property type="reaction ID" value="UER00109"/>
</dbReference>
<dbReference type="InterPro" id="IPR049704">
    <property type="entry name" value="Aminotrans_3_PPA_site"/>
</dbReference>
<gene>
    <name evidence="5 6" type="primary">argD</name>
    <name evidence="6" type="ORF">SG0102_25480</name>
</gene>
<dbReference type="GO" id="GO:0030170">
    <property type="term" value="F:pyridoxal phosphate binding"/>
    <property type="evidence" value="ECO:0007669"/>
    <property type="project" value="InterPro"/>
</dbReference>
<keyword evidence="2 5" id="KW-0028">Amino-acid biosynthesis</keyword>
<proteinExistence type="inferred from homology"/>
<evidence type="ECO:0000313" key="7">
    <source>
        <dbReference type="Proteomes" id="UP000268059"/>
    </source>
</evidence>
<dbReference type="Pfam" id="PF00202">
    <property type="entry name" value="Aminotran_3"/>
    <property type="match status" value="1"/>
</dbReference>
<dbReference type="GO" id="GO:0006526">
    <property type="term" value="P:L-arginine biosynthetic process"/>
    <property type="evidence" value="ECO:0007669"/>
    <property type="project" value="UniProtKB-UniRule"/>
</dbReference>
<comment type="pathway">
    <text evidence="5">Amino-acid biosynthesis; L-arginine biosynthesis; N(2)-acetyl-L-ornithine from L-glutamate: step 4/4.</text>
</comment>
<dbReference type="NCBIfam" id="NF002325">
    <property type="entry name" value="PRK01278.1"/>
    <property type="match status" value="1"/>
</dbReference>
<dbReference type="RefSeq" id="WP_125120808.1">
    <property type="nucleotide sequence ID" value="NZ_AP019309.1"/>
</dbReference>
<feature type="modified residue" description="N6-(pyridoxal phosphate)lysine" evidence="5">
    <location>
        <position position="249"/>
    </location>
</feature>
<protein>
    <recommendedName>
        <fullName evidence="5">Acetylornithine aminotransferase</fullName>
        <shortName evidence="5">ACOAT</shortName>
        <ecNumber evidence="5">2.6.1.11</ecNumber>
    </recommendedName>
</protein>
<keyword evidence="5" id="KW-0963">Cytoplasm</keyword>
<dbReference type="NCBIfam" id="TIGR00707">
    <property type="entry name" value="argD"/>
    <property type="match status" value="1"/>
</dbReference>
<keyword evidence="5" id="KW-0055">Arginine biosynthesis</keyword>
<keyword evidence="1 5" id="KW-0032">Aminotransferase</keyword>
<evidence type="ECO:0000256" key="5">
    <source>
        <dbReference type="HAMAP-Rule" id="MF_01107"/>
    </source>
</evidence>
<reference evidence="6 7" key="1">
    <citation type="submission" date="2018-11" db="EMBL/GenBank/DDBJ databases">
        <title>Novel Erysipelotrichaceae bacterium isolated from small intestine of a swine.</title>
        <authorList>
            <person name="Kim J.S."/>
            <person name="Choe H."/>
            <person name="Lee Y.R."/>
            <person name="Kim K.M."/>
            <person name="Park D.S."/>
        </authorList>
    </citation>
    <scope>NUCLEOTIDE SEQUENCE [LARGE SCALE GENOMIC DNA]</scope>
    <source>
        <strain evidence="6 7">SG0102</strain>
    </source>
</reference>
<dbReference type="PIRSF" id="PIRSF000521">
    <property type="entry name" value="Transaminase_4ab_Lys_Orn"/>
    <property type="match status" value="1"/>
</dbReference>
<dbReference type="InterPro" id="IPR005814">
    <property type="entry name" value="Aminotrans_3"/>
</dbReference>
<dbReference type="PANTHER" id="PTHR11986:SF79">
    <property type="entry name" value="ACETYLORNITHINE AMINOTRANSFERASE, MITOCHONDRIAL"/>
    <property type="match status" value="1"/>
</dbReference>
<feature type="binding site" evidence="5">
    <location>
        <position position="278"/>
    </location>
    <ligand>
        <name>pyridoxal 5'-phosphate</name>
        <dbReference type="ChEBI" id="CHEBI:597326"/>
    </ligand>
</feature>
<keyword evidence="3 5" id="KW-0808">Transferase</keyword>
<dbReference type="GO" id="GO:0042802">
    <property type="term" value="F:identical protein binding"/>
    <property type="evidence" value="ECO:0007669"/>
    <property type="project" value="TreeGrafter"/>
</dbReference>
<organism evidence="6 7">
    <name type="scientific">Intestinibaculum porci</name>
    <dbReference type="NCBI Taxonomy" id="2487118"/>
    <lineage>
        <taxon>Bacteria</taxon>
        <taxon>Bacillati</taxon>
        <taxon>Bacillota</taxon>
        <taxon>Erysipelotrichia</taxon>
        <taxon>Erysipelotrichales</taxon>
        <taxon>Erysipelotrichaceae</taxon>
        <taxon>Intestinibaculum</taxon>
    </lineage>
</organism>
<comment type="miscellaneous">
    <text evidence="5">May also have succinyldiaminopimelate aminotransferase activity, thus carrying out the corresponding step in lysine biosynthesis.</text>
</comment>
<dbReference type="EMBL" id="AP019309">
    <property type="protein sequence ID" value="BBH27614.1"/>
    <property type="molecule type" value="Genomic_DNA"/>
</dbReference>
<dbReference type="FunFam" id="3.40.640.10:FF:000004">
    <property type="entry name" value="Acetylornithine aminotransferase"/>
    <property type="match status" value="1"/>
</dbReference>
<evidence type="ECO:0000256" key="2">
    <source>
        <dbReference type="ARBA" id="ARBA00022605"/>
    </source>
</evidence>
<dbReference type="EC" id="2.6.1.11" evidence="5"/>
<dbReference type="GO" id="GO:0005737">
    <property type="term" value="C:cytoplasm"/>
    <property type="evidence" value="ECO:0007669"/>
    <property type="project" value="UniProtKB-SubCell"/>
</dbReference>
<comment type="cofactor">
    <cofactor evidence="5">
        <name>pyridoxal 5'-phosphate</name>
        <dbReference type="ChEBI" id="CHEBI:597326"/>
    </cofactor>
    <text evidence="5">Binds 1 pyridoxal phosphate per subunit.</text>
</comment>
<evidence type="ECO:0000256" key="3">
    <source>
        <dbReference type="ARBA" id="ARBA00022679"/>
    </source>
</evidence>
<feature type="binding site" evidence="5">
    <location>
        <position position="135"/>
    </location>
    <ligand>
        <name>pyridoxal 5'-phosphate</name>
        <dbReference type="ChEBI" id="CHEBI:597326"/>
    </ligand>
</feature>
<comment type="subunit">
    <text evidence="5">Homodimer.</text>
</comment>